<dbReference type="OMA" id="RNEFESC"/>
<dbReference type="RefSeq" id="XP_027204421.1">
    <property type="nucleotide sequence ID" value="XM_027348620.1"/>
</dbReference>
<organism evidence="2 3">
    <name type="scientific">Dermatophagoides pteronyssinus</name>
    <name type="common">European house dust mite</name>
    <dbReference type="NCBI Taxonomy" id="6956"/>
    <lineage>
        <taxon>Eukaryota</taxon>
        <taxon>Metazoa</taxon>
        <taxon>Ecdysozoa</taxon>
        <taxon>Arthropoda</taxon>
        <taxon>Chelicerata</taxon>
        <taxon>Arachnida</taxon>
        <taxon>Acari</taxon>
        <taxon>Acariformes</taxon>
        <taxon>Sarcoptiformes</taxon>
        <taxon>Astigmata</taxon>
        <taxon>Psoroptidia</taxon>
        <taxon>Analgoidea</taxon>
        <taxon>Pyroglyphidae</taxon>
        <taxon>Dermatophagoidinae</taxon>
        <taxon>Dermatophagoides</taxon>
    </lineage>
</organism>
<dbReference type="AlphaFoldDB" id="A0A6P6YI22"/>
<sequence>MSQQENQLKKLLKDAERVINDTEIETCTQWIDREVQRTKKLKEQIERQQNHSSIPAKLFNEARDTVDGLQRFIENLKDFRSNMAKNGHQVVISNSTEARASGILKNASYSTEYKCPF</sequence>
<evidence type="ECO:0000313" key="3">
    <source>
        <dbReference type="RefSeq" id="XP_027204421.1"/>
    </source>
</evidence>
<reference evidence="3" key="1">
    <citation type="submission" date="2025-08" db="UniProtKB">
        <authorList>
            <consortium name="RefSeq"/>
        </authorList>
    </citation>
    <scope>IDENTIFICATION</scope>
    <source>
        <strain evidence="3">Airmid</strain>
    </source>
</reference>
<evidence type="ECO:0000313" key="2">
    <source>
        <dbReference type="Proteomes" id="UP000515146"/>
    </source>
</evidence>
<keyword evidence="2" id="KW-1185">Reference proteome</keyword>
<dbReference type="InParanoid" id="A0A6P6YI22"/>
<feature type="coiled-coil region" evidence="1">
    <location>
        <begin position="1"/>
        <end position="51"/>
    </location>
</feature>
<name>A0A6P6YI22_DERPT</name>
<gene>
    <name evidence="3" type="primary">LOC113798135</name>
</gene>
<dbReference type="OrthoDB" id="10282049at2759"/>
<dbReference type="KEGG" id="dpte:113798135"/>
<accession>A0A6P6YI22</accession>
<proteinExistence type="predicted"/>
<dbReference type="Proteomes" id="UP000515146">
    <property type="component" value="Unplaced"/>
</dbReference>
<evidence type="ECO:0000256" key="1">
    <source>
        <dbReference type="SAM" id="Coils"/>
    </source>
</evidence>
<keyword evidence="1" id="KW-0175">Coiled coil</keyword>
<protein>
    <submittedName>
        <fullName evidence="3">Uncharacterized protein LOC113798135</fullName>
    </submittedName>
</protein>